<dbReference type="OrthoDB" id="7408546at2"/>
<organism evidence="2 3">
    <name type="scientific">Mucilaginibacter terrenus</name>
    <dbReference type="NCBI Taxonomy" id="2482727"/>
    <lineage>
        <taxon>Bacteria</taxon>
        <taxon>Pseudomonadati</taxon>
        <taxon>Bacteroidota</taxon>
        <taxon>Sphingobacteriia</taxon>
        <taxon>Sphingobacteriales</taxon>
        <taxon>Sphingobacteriaceae</taxon>
        <taxon>Mucilaginibacter</taxon>
    </lineage>
</organism>
<evidence type="ECO:0000313" key="2">
    <source>
        <dbReference type="EMBL" id="RFZ84275.1"/>
    </source>
</evidence>
<keyword evidence="3" id="KW-1185">Reference proteome</keyword>
<evidence type="ECO:0000313" key="3">
    <source>
        <dbReference type="Proteomes" id="UP000260823"/>
    </source>
</evidence>
<keyword evidence="1" id="KW-0812">Transmembrane</keyword>
<dbReference type="RefSeq" id="WP_117381165.1">
    <property type="nucleotide sequence ID" value="NZ_QWDE01000001.1"/>
</dbReference>
<dbReference type="AlphaFoldDB" id="A0A3E2NTD3"/>
<feature type="transmembrane region" description="Helical" evidence="1">
    <location>
        <begin position="24"/>
        <end position="43"/>
    </location>
</feature>
<comment type="caution">
    <text evidence="2">The sequence shown here is derived from an EMBL/GenBank/DDBJ whole genome shotgun (WGS) entry which is preliminary data.</text>
</comment>
<name>A0A3E2NTD3_9SPHI</name>
<feature type="transmembrane region" description="Helical" evidence="1">
    <location>
        <begin position="82"/>
        <end position="99"/>
    </location>
</feature>
<proteinExistence type="predicted"/>
<gene>
    <name evidence="2" type="ORF">DYU05_01200</name>
</gene>
<evidence type="ECO:0000256" key="1">
    <source>
        <dbReference type="SAM" id="Phobius"/>
    </source>
</evidence>
<keyword evidence="1" id="KW-0472">Membrane</keyword>
<reference evidence="2 3" key="1">
    <citation type="submission" date="2018-08" db="EMBL/GenBank/DDBJ databases">
        <title>Mucilaginibacter terrae sp. nov., isolated from manganese diggings.</title>
        <authorList>
            <person name="Huang Y."/>
            <person name="Zhou Z."/>
        </authorList>
    </citation>
    <scope>NUCLEOTIDE SEQUENCE [LARGE SCALE GENOMIC DNA]</scope>
    <source>
        <strain evidence="2 3">ZH6</strain>
    </source>
</reference>
<sequence length="112" mass="12664">MGDYIASLKDWIVALGEEHEVDPLLLGCLYLISKPGFFFFLGWTIKKLRAKKVFLTQLLIACSFFSLPYLYVVIAGRNISPWVYICIVLLFASGAYSIWKKVTAKVDPTLPV</sequence>
<dbReference type="Proteomes" id="UP000260823">
    <property type="component" value="Unassembled WGS sequence"/>
</dbReference>
<keyword evidence="1" id="KW-1133">Transmembrane helix</keyword>
<accession>A0A3E2NTD3</accession>
<dbReference type="EMBL" id="QWDE01000001">
    <property type="protein sequence ID" value="RFZ84275.1"/>
    <property type="molecule type" value="Genomic_DNA"/>
</dbReference>
<feature type="transmembrane region" description="Helical" evidence="1">
    <location>
        <begin position="55"/>
        <end position="76"/>
    </location>
</feature>
<protein>
    <submittedName>
        <fullName evidence="2">Uncharacterized protein</fullName>
    </submittedName>
</protein>